<evidence type="ECO:0000313" key="4">
    <source>
        <dbReference type="Proteomes" id="UP000186112"/>
    </source>
</evidence>
<dbReference type="InterPro" id="IPR002767">
    <property type="entry name" value="Thiamine_BP"/>
</dbReference>
<evidence type="ECO:0000259" key="2">
    <source>
        <dbReference type="Pfam" id="PF01910"/>
    </source>
</evidence>
<dbReference type="PANTHER" id="PTHR33777:SF1">
    <property type="entry name" value="UPF0045 PROTEIN ECM15"/>
    <property type="match status" value="1"/>
</dbReference>
<name>A0A1U7M7M0_TISCR</name>
<dbReference type="AlphaFoldDB" id="A0A1U7M7M0"/>
<dbReference type="InterPro" id="IPR029756">
    <property type="entry name" value="MTH1187/YkoF-like"/>
</dbReference>
<feature type="domain" description="Thiamine-binding protein" evidence="2">
    <location>
        <begin position="6"/>
        <end position="94"/>
    </location>
</feature>
<dbReference type="EMBL" id="LTDM01000011">
    <property type="protein sequence ID" value="OLS03250.1"/>
    <property type="molecule type" value="Genomic_DNA"/>
</dbReference>
<dbReference type="Pfam" id="PF01910">
    <property type="entry name" value="Thiamine_BP"/>
    <property type="match status" value="1"/>
</dbReference>
<evidence type="ECO:0000256" key="1">
    <source>
        <dbReference type="ARBA" id="ARBA00010272"/>
    </source>
</evidence>
<keyword evidence="4" id="KW-1185">Reference proteome</keyword>
<dbReference type="InterPro" id="IPR051614">
    <property type="entry name" value="UPF0045_domain"/>
</dbReference>
<gene>
    <name evidence="3" type="ORF">TICRE_09510</name>
</gene>
<dbReference type="Proteomes" id="UP000186112">
    <property type="component" value="Unassembled WGS sequence"/>
</dbReference>
<evidence type="ECO:0000313" key="3">
    <source>
        <dbReference type="EMBL" id="OLS03250.1"/>
    </source>
</evidence>
<protein>
    <recommendedName>
        <fullName evidence="2">Thiamine-binding protein domain-containing protein</fullName>
    </recommendedName>
</protein>
<sequence length="95" mass="10599">MGNVNVSLQVLPVVPDECIYDVVDKVIEHIEKSGVKYEVGPMETTMEGEIDILLKIVKDAQEICIKEGATRVVSIVKIDYKSEGVTMDEKVGKYR</sequence>
<dbReference type="Gene3D" id="3.30.70.930">
    <property type="match status" value="1"/>
</dbReference>
<dbReference type="PANTHER" id="PTHR33777">
    <property type="entry name" value="UPF0045 PROTEIN ECM15"/>
    <property type="match status" value="1"/>
</dbReference>
<reference evidence="3 4" key="1">
    <citation type="submission" date="2016-02" db="EMBL/GenBank/DDBJ databases">
        <title>Genome sequence of Tissierella creatinophila DSM 6911.</title>
        <authorList>
            <person name="Poehlein A."/>
            <person name="Daniel R."/>
        </authorList>
    </citation>
    <scope>NUCLEOTIDE SEQUENCE [LARGE SCALE GENOMIC DNA]</scope>
    <source>
        <strain evidence="3 4">DSM 6911</strain>
    </source>
</reference>
<dbReference type="RefSeq" id="WP_075725665.1">
    <property type="nucleotide sequence ID" value="NZ_LTDM01000011.1"/>
</dbReference>
<comment type="caution">
    <text evidence="3">The sequence shown here is derived from an EMBL/GenBank/DDBJ whole genome shotgun (WGS) entry which is preliminary data.</text>
</comment>
<dbReference type="GO" id="GO:0005829">
    <property type="term" value="C:cytosol"/>
    <property type="evidence" value="ECO:0007669"/>
    <property type="project" value="TreeGrafter"/>
</dbReference>
<dbReference type="SUPFAM" id="SSF89957">
    <property type="entry name" value="MTH1187/YkoF-like"/>
    <property type="match status" value="1"/>
</dbReference>
<comment type="similarity">
    <text evidence="1">Belongs to the UPF0045 family.</text>
</comment>
<dbReference type="OrthoDB" id="5886358at2"/>
<accession>A0A1U7M7M0</accession>
<proteinExistence type="inferred from homology"/>
<organism evidence="3 4">
    <name type="scientific">Tissierella creatinophila DSM 6911</name>
    <dbReference type="NCBI Taxonomy" id="1123403"/>
    <lineage>
        <taxon>Bacteria</taxon>
        <taxon>Bacillati</taxon>
        <taxon>Bacillota</taxon>
        <taxon>Tissierellia</taxon>
        <taxon>Tissierellales</taxon>
        <taxon>Tissierellaceae</taxon>
        <taxon>Tissierella</taxon>
    </lineage>
</organism>